<geneLocation type="plasmid" evidence="2 4">
    <name>13</name>
</geneLocation>
<evidence type="ECO:0000313" key="3">
    <source>
        <dbReference type="Proteomes" id="UP000054859"/>
    </source>
</evidence>
<protein>
    <submittedName>
        <fullName evidence="1">Uncharacterized protein</fullName>
    </submittedName>
</protein>
<keyword evidence="3" id="KW-1185">Reference proteome</keyword>
<sequence>MGAPHKNKKVFLFITILLFFSLCKAENSKNIHPRAEERKNVVNSFFGNSLIENKSYFTYGVEYHRVLTFPLGITLEMEDTPNKDKNHEVEIFSLMTWNFLNHFTAGIGPGLKFEKNHSTKTMGRLNLGYITLVANDIEVTPNINFDTVEALKSEWVAGISIGKQF</sequence>
<reference evidence="2 4" key="2">
    <citation type="submission" date="2018-12" db="EMBL/GenBank/DDBJ databases">
        <authorList>
            <consortium name="Pathogen Informatics"/>
        </authorList>
    </citation>
    <scope>NUCLEOTIDE SEQUENCE [LARGE SCALE GENOMIC DNA]</scope>
    <source>
        <strain evidence="2 4">NCTC12735</strain>
        <plasmid evidence="4">13</plasmid>
    </source>
</reference>
<accession>A0A0W0R1Z3</accession>
<evidence type="ECO:0000313" key="4">
    <source>
        <dbReference type="Proteomes" id="UP000281170"/>
    </source>
</evidence>
<gene>
    <name evidence="1" type="ORF">Lade_1642</name>
    <name evidence="2" type="ORF">NCTC12735_00988</name>
</gene>
<name>A0A0W0R1Z3_9GAMM</name>
<dbReference type="AlphaFoldDB" id="A0A0W0R1Z3"/>
<dbReference type="KEGG" id="ladl:NCTC12735_00988"/>
<keyword evidence="2" id="KW-0614">Plasmid</keyword>
<dbReference type="EMBL" id="LR134422">
    <property type="protein sequence ID" value="VEH85361.1"/>
    <property type="molecule type" value="Genomic_DNA"/>
</dbReference>
<dbReference type="STRING" id="45056.Lade_1642"/>
<dbReference type="OrthoDB" id="5639960at2"/>
<dbReference type="PATRIC" id="fig|45056.6.peg.1693"/>
<dbReference type="Proteomes" id="UP000054859">
    <property type="component" value="Unassembled WGS sequence"/>
</dbReference>
<evidence type="ECO:0000313" key="1">
    <source>
        <dbReference type="EMBL" id="KTC65119.1"/>
    </source>
</evidence>
<proteinExistence type="predicted"/>
<organism evidence="1 3">
    <name type="scientific">Legionella adelaidensis</name>
    <dbReference type="NCBI Taxonomy" id="45056"/>
    <lineage>
        <taxon>Bacteria</taxon>
        <taxon>Pseudomonadati</taxon>
        <taxon>Pseudomonadota</taxon>
        <taxon>Gammaproteobacteria</taxon>
        <taxon>Legionellales</taxon>
        <taxon>Legionellaceae</taxon>
        <taxon>Legionella</taxon>
    </lineage>
</organism>
<dbReference type="RefSeq" id="WP_058462711.1">
    <property type="nucleotide sequence ID" value="NZ_CAAAHS010000009.1"/>
</dbReference>
<dbReference type="Proteomes" id="UP000281170">
    <property type="component" value="Plasmid 13"/>
</dbReference>
<evidence type="ECO:0000313" key="2">
    <source>
        <dbReference type="EMBL" id="VEH85361.1"/>
    </source>
</evidence>
<dbReference type="EMBL" id="LNKA01000010">
    <property type="protein sequence ID" value="KTC65119.1"/>
    <property type="molecule type" value="Genomic_DNA"/>
</dbReference>
<reference evidence="1 3" key="1">
    <citation type="submission" date="2015-11" db="EMBL/GenBank/DDBJ databases">
        <title>Identification of large and diverse effector repertoires of 38 Legionella species.</title>
        <authorList>
            <person name="Burstein D."/>
            <person name="Amaro F."/>
            <person name="Zusman T."/>
            <person name="Lifshitz Z."/>
            <person name="Cohen O."/>
            <person name="Gilbert J.A."/>
            <person name="Pupko T."/>
            <person name="Shuman H.A."/>
            <person name="Segal G."/>
        </authorList>
    </citation>
    <scope>NUCLEOTIDE SEQUENCE [LARGE SCALE GENOMIC DNA]</scope>
    <source>
        <strain evidence="1 3">1762-AUS-E</strain>
    </source>
</reference>